<dbReference type="GO" id="GO:0005886">
    <property type="term" value="C:plasma membrane"/>
    <property type="evidence" value="ECO:0007669"/>
    <property type="project" value="TreeGrafter"/>
</dbReference>
<keyword evidence="1" id="KW-1133">Transmembrane helix</keyword>
<evidence type="ECO:0000313" key="2">
    <source>
        <dbReference type="EMBL" id="TWT30467.1"/>
    </source>
</evidence>
<organism evidence="2 3">
    <name type="scientific">Posidoniimonas corsicana</name>
    <dbReference type="NCBI Taxonomy" id="1938618"/>
    <lineage>
        <taxon>Bacteria</taxon>
        <taxon>Pseudomonadati</taxon>
        <taxon>Planctomycetota</taxon>
        <taxon>Planctomycetia</taxon>
        <taxon>Pirellulales</taxon>
        <taxon>Lacipirellulaceae</taxon>
        <taxon>Posidoniimonas</taxon>
    </lineage>
</organism>
<keyword evidence="1" id="KW-0472">Membrane</keyword>
<dbReference type="PANTHER" id="PTHR34989:SF1">
    <property type="entry name" value="PROTEIN HDED"/>
    <property type="match status" value="1"/>
</dbReference>
<keyword evidence="1" id="KW-0812">Transmembrane</keyword>
<reference evidence="2 3" key="1">
    <citation type="submission" date="2019-02" db="EMBL/GenBank/DDBJ databases">
        <title>Deep-cultivation of Planctomycetes and their phenomic and genomic characterization uncovers novel biology.</title>
        <authorList>
            <person name="Wiegand S."/>
            <person name="Jogler M."/>
            <person name="Boedeker C."/>
            <person name="Pinto D."/>
            <person name="Vollmers J."/>
            <person name="Rivas-Marin E."/>
            <person name="Kohn T."/>
            <person name="Peeters S.H."/>
            <person name="Heuer A."/>
            <person name="Rast P."/>
            <person name="Oberbeckmann S."/>
            <person name="Bunk B."/>
            <person name="Jeske O."/>
            <person name="Meyerdierks A."/>
            <person name="Storesund J.E."/>
            <person name="Kallscheuer N."/>
            <person name="Luecker S."/>
            <person name="Lage O.M."/>
            <person name="Pohl T."/>
            <person name="Merkel B.J."/>
            <person name="Hornburger P."/>
            <person name="Mueller R.-W."/>
            <person name="Bruemmer F."/>
            <person name="Labrenz M."/>
            <person name="Spormann A.M."/>
            <person name="Op Den Camp H."/>
            <person name="Overmann J."/>
            <person name="Amann R."/>
            <person name="Jetten M.S.M."/>
            <person name="Mascher T."/>
            <person name="Medema M.H."/>
            <person name="Devos D.P."/>
            <person name="Kaster A.-K."/>
            <person name="Ovreas L."/>
            <person name="Rohde M."/>
            <person name="Galperin M.Y."/>
            <person name="Jogler C."/>
        </authorList>
    </citation>
    <scope>NUCLEOTIDE SEQUENCE [LARGE SCALE GENOMIC DNA]</scope>
    <source>
        <strain evidence="2 3">KOR34</strain>
    </source>
</reference>
<accession>A0A5C5UY80</accession>
<dbReference type="PANTHER" id="PTHR34989">
    <property type="entry name" value="PROTEIN HDED"/>
    <property type="match status" value="1"/>
</dbReference>
<dbReference type="InterPro" id="IPR052712">
    <property type="entry name" value="Acid_resist_chaperone_HdeD"/>
</dbReference>
<evidence type="ECO:0000313" key="3">
    <source>
        <dbReference type="Proteomes" id="UP000316714"/>
    </source>
</evidence>
<comment type="caution">
    <text evidence="2">The sequence shown here is derived from an EMBL/GenBank/DDBJ whole genome shotgun (WGS) entry which is preliminary data.</text>
</comment>
<protein>
    <submittedName>
        <fullName evidence="2">Acid-resistance membrane protein</fullName>
    </submittedName>
</protein>
<evidence type="ECO:0000256" key="1">
    <source>
        <dbReference type="SAM" id="Phobius"/>
    </source>
</evidence>
<gene>
    <name evidence="2" type="ORF">KOR34_50260</name>
</gene>
<proteinExistence type="predicted"/>
<feature type="transmembrane region" description="Helical" evidence="1">
    <location>
        <begin position="58"/>
        <end position="79"/>
    </location>
</feature>
<feature type="transmembrane region" description="Helical" evidence="1">
    <location>
        <begin position="151"/>
        <end position="172"/>
    </location>
</feature>
<dbReference type="RefSeq" id="WP_146568820.1">
    <property type="nucleotide sequence ID" value="NZ_SIHJ01000005.1"/>
</dbReference>
<dbReference type="Proteomes" id="UP000316714">
    <property type="component" value="Unassembled WGS sequence"/>
</dbReference>
<feature type="transmembrane region" description="Helical" evidence="1">
    <location>
        <begin position="117"/>
        <end position="139"/>
    </location>
</feature>
<feature type="transmembrane region" description="Helical" evidence="1">
    <location>
        <begin position="91"/>
        <end position="111"/>
    </location>
</feature>
<keyword evidence="3" id="KW-1185">Reference proteome</keyword>
<sequence>MSTDATTPADPAGGPTGGPISKREVLTAISSVWWLVLLRGVLLIVLGGYALFTPGLTLTAYSWVLGVFLLADGVLALIAGVMGWTESRGWTLLRGVLSLVAGLIIVAHPALFGVVAVLILATIIGLQLLIGGVLEIYVAIKQRKEIEGEGWMILAGVLSIIFGLLVIAAPLVAGKTMIQVLGVFAMIFGVSLCVTSFRLKGLGSRLTDDA</sequence>
<dbReference type="OrthoDB" id="274892at2"/>
<name>A0A5C5UY80_9BACT</name>
<dbReference type="Pfam" id="PF03729">
    <property type="entry name" value="DUF308"/>
    <property type="match status" value="2"/>
</dbReference>
<dbReference type="InterPro" id="IPR005325">
    <property type="entry name" value="DUF308_memb"/>
</dbReference>
<feature type="transmembrane region" description="Helical" evidence="1">
    <location>
        <begin position="32"/>
        <end position="52"/>
    </location>
</feature>
<feature type="transmembrane region" description="Helical" evidence="1">
    <location>
        <begin position="178"/>
        <end position="197"/>
    </location>
</feature>
<dbReference type="AlphaFoldDB" id="A0A5C5UY80"/>
<dbReference type="EMBL" id="SIHJ01000005">
    <property type="protein sequence ID" value="TWT30467.1"/>
    <property type="molecule type" value="Genomic_DNA"/>
</dbReference>